<protein>
    <submittedName>
        <fullName evidence="2">Uncharacterized protein</fullName>
    </submittedName>
</protein>
<name>A0A2N3V9W4_9NOCA</name>
<feature type="compositionally biased region" description="Pro residues" evidence="1">
    <location>
        <begin position="29"/>
        <end position="38"/>
    </location>
</feature>
<dbReference type="EMBL" id="PJMW01000002">
    <property type="protein sequence ID" value="PKV78403.1"/>
    <property type="molecule type" value="Genomic_DNA"/>
</dbReference>
<gene>
    <name evidence="2" type="ORF">ATK86_2769</name>
</gene>
<proteinExistence type="predicted"/>
<evidence type="ECO:0000256" key="1">
    <source>
        <dbReference type="SAM" id="MobiDB-lite"/>
    </source>
</evidence>
<dbReference type="Proteomes" id="UP000233766">
    <property type="component" value="Unassembled WGS sequence"/>
</dbReference>
<comment type="caution">
    <text evidence="2">The sequence shown here is derived from an EMBL/GenBank/DDBJ whole genome shotgun (WGS) entry which is preliminary data.</text>
</comment>
<accession>A0A2N3V9W4</accession>
<organism evidence="2 3">
    <name type="scientific">Nocardia fluminea</name>
    <dbReference type="NCBI Taxonomy" id="134984"/>
    <lineage>
        <taxon>Bacteria</taxon>
        <taxon>Bacillati</taxon>
        <taxon>Actinomycetota</taxon>
        <taxon>Actinomycetes</taxon>
        <taxon>Mycobacteriales</taxon>
        <taxon>Nocardiaceae</taxon>
        <taxon>Nocardia</taxon>
    </lineage>
</organism>
<reference evidence="2 3" key="1">
    <citation type="submission" date="2017-12" db="EMBL/GenBank/DDBJ databases">
        <title>Sequencing the genomes of 1000 Actinobacteria strains.</title>
        <authorList>
            <person name="Klenk H.-P."/>
        </authorList>
    </citation>
    <scope>NUCLEOTIDE SEQUENCE [LARGE SCALE GENOMIC DNA]</scope>
    <source>
        <strain evidence="2 3">DSM 44489</strain>
    </source>
</reference>
<feature type="region of interest" description="Disordered" evidence="1">
    <location>
        <begin position="1"/>
        <end position="38"/>
    </location>
</feature>
<feature type="compositionally biased region" description="Low complexity" evidence="1">
    <location>
        <begin position="19"/>
        <end position="28"/>
    </location>
</feature>
<evidence type="ECO:0000313" key="3">
    <source>
        <dbReference type="Proteomes" id="UP000233766"/>
    </source>
</evidence>
<keyword evidence="3" id="KW-1185">Reference proteome</keyword>
<evidence type="ECO:0000313" key="2">
    <source>
        <dbReference type="EMBL" id="PKV78403.1"/>
    </source>
</evidence>
<dbReference type="AlphaFoldDB" id="A0A2N3V9W4"/>
<sequence length="38" mass="4116">MGRPPGYGPYGPYGPPGYPQQQPYGYPAPQYPPPMPPP</sequence>